<organism evidence="3 5">
    <name type="scientific">Coprococcus catus</name>
    <dbReference type="NCBI Taxonomy" id="116085"/>
    <lineage>
        <taxon>Bacteria</taxon>
        <taxon>Bacillati</taxon>
        <taxon>Bacillota</taxon>
        <taxon>Clostridia</taxon>
        <taxon>Lachnospirales</taxon>
        <taxon>Lachnospiraceae</taxon>
        <taxon>Coprococcus</taxon>
    </lineage>
</organism>
<dbReference type="Proteomes" id="UP000261231">
    <property type="component" value="Unassembled WGS sequence"/>
</dbReference>
<dbReference type="OrthoDB" id="8217881at2"/>
<dbReference type="SUPFAM" id="SSF54427">
    <property type="entry name" value="NTF2-like"/>
    <property type="match status" value="1"/>
</dbReference>
<accession>A0A3E2XGR9</accession>
<dbReference type="InterPro" id="IPR037401">
    <property type="entry name" value="SnoaL-like"/>
</dbReference>
<evidence type="ECO:0000313" key="3">
    <source>
        <dbReference type="EMBL" id="RGC43252.1"/>
    </source>
</evidence>
<evidence type="ECO:0000313" key="4">
    <source>
        <dbReference type="Proteomes" id="UP000260773"/>
    </source>
</evidence>
<sequence length="216" mass="25194">MNDYEALLHQAKRLEALQEIRNLMGRYSYLHSAFRNKEYAELWAKRDDDRLVMPFGKFVGWEAVRHCYVDLHGDRSNPADLDELRGLMMIHLMNTEIIEVAADGKTAKGVWLSPGTETAPQTGKEKGAWCWGKYEVEFIKEDGIWKFWHMILYPLFLSPYNRSWGQPAPEKMLGQIQLEDPMCQPLDAPMWEYGPDAEYPYDEPAMPDPYDHYKGL</sequence>
<reference evidence="4 5" key="1">
    <citation type="submission" date="2018-08" db="EMBL/GenBank/DDBJ databases">
        <title>A genome reference for cultivated species of the human gut microbiota.</title>
        <authorList>
            <person name="Zou Y."/>
            <person name="Xue W."/>
            <person name="Luo G."/>
        </authorList>
    </citation>
    <scope>NUCLEOTIDE SEQUENCE [LARGE SCALE GENOMIC DNA]</scope>
    <source>
        <strain evidence="2 4">AF45-17</strain>
        <strain evidence="3 5">AM28-39</strain>
    </source>
</reference>
<evidence type="ECO:0000259" key="1">
    <source>
        <dbReference type="Pfam" id="PF13577"/>
    </source>
</evidence>
<gene>
    <name evidence="2" type="ORF">DW070_11455</name>
    <name evidence="3" type="ORF">DW747_15570</name>
</gene>
<dbReference type="RefSeq" id="WP_015512826.1">
    <property type="nucleotide sequence ID" value="NZ_JAQDKA010000014.1"/>
</dbReference>
<proteinExistence type="predicted"/>
<keyword evidence="5" id="KW-1185">Reference proteome</keyword>
<evidence type="ECO:0000313" key="2">
    <source>
        <dbReference type="EMBL" id="RGB78595.1"/>
    </source>
</evidence>
<name>A0A3E2XGR9_9FIRM</name>
<evidence type="ECO:0000313" key="5">
    <source>
        <dbReference type="Proteomes" id="UP000261231"/>
    </source>
</evidence>
<dbReference type="EMBL" id="QVFD01000024">
    <property type="protein sequence ID" value="RGC43252.1"/>
    <property type="molecule type" value="Genomic_DNA"/>
</dbReference>
<dbReference type="Pfam" id="PF13577">
    <property type="entry name" value="SnoaL_4"/>
    <property type="match status" value="1"/>
</dbReference>
<protein>
    <submittedName>
        <fullName evidence="3">Nuclear transport factor 2 family protein</fullName>
    </submittedName>
</protein>
<dbReference type="InterPro" id="IPR032710">
    <property type="entry name" value="NTF2-like_dom_sf"/>
</dbReference>
<feature type="domain" description="SnoaL-like" evidence="1">
    <location>
        <begin position="13"/>
        <end position="150"/>
    </location>
</feature>
<dbReference type="Gene3D" id="3.10.450.50">
    <property type="match status" value="1"/>
</dbReference>
<dbReference type="AlphaFoldDB" id="A0A3E2XGR9"/>
<dbReference type="EMBL" id="QVEP01000029">
    <property type="protein sequence ID" value="RGB78595.1"/>
    <property type="molecule type" value="Genomic_DNA"/>
</dbReference>
<dbReference type="Proteomes" id="UP000260773">
    <property type="component" value="Unassembled WGS sequence"/>
</dbReference>
<comment type="caution">
    <text evidence="3">The sequence shown here is derived from an EMBL/GenBank/DDBJ whole genome shotgun (WGS) entry which is preliminary data.</text>
</comment>